<feature type="compositionally biased region" description="Acidic residues" evidence="1">
    <location>
        <begin position="118"/>
        <end position="129"/>
    </location>
</feature>
<evidence type="ECO:0000313" key="4">
    <source>
        <dbReference type="Proteomes" id="UP000823749"/>
    </source>
</evidence>
<name>A0AAV6HS02_9ERIC</name>
<sequence length="387" mass="43916">MLQAQKFVVAFDYQPHFASNVNSWIRFAAGKGVEELYLVFDSVSDGLDEDVRYELPQVLYTNSSFKRLSFSLCMVIPKGNVVWNSLKKLSIGYVILSDGVIKKILAGSPVLEVLEFELDDPEEDDDGEGEYYHDSEKDESDGEHKDSEEEEHDGEYEDFEEVEPDSEHDEHEEMKLMANTTMNASLVDATLDCDLETFDDDRDGDNEGIQYTLRGLVESLVHVKRLTLGAQAAKVLLAMEAKGLSSRLLKCEYITLHTFINKSDQPGVESMFKSSSNFETLCMEMFSTTNIEVALPHGDRQGGPNHLVSLQGLLDKILAKLHHLLSAEHCPQRVQLNEMLDLLTEIQVGQQRQYETMEHFMSSQQQYIEKLDHTLSEFCQRFGPPPQ</sequence>
<gene>
    <name evidence="3" type="ORF">RHGRI_037505</name>
</gene>
<dbReference type="EMBL" id="JACTNZ010000013">
    <property type="protein sequence ID" value="KAG5516780.1"/>
    <property type="molecule type" value="Genomic_DNA"/>
</dbReference>
<accession>A0AAV6HS02</accession>
<dbReference type="PANTHER" id="PTHR31639">
    <property type="entry name" value="F-BOX PROTEIN-LIKE"/>
    <property type="match status" value="1"/>
</dbReference>
<dbReference type="Proteomes" id="UP000823749">
    <property type="component" value="Chromosome 13"/>
</dbReference>
<feature type="compositionally biased region" description="Basic and acidic residues" evidence="1">
    <location>
        <begin position="130"/>
        <end position="147"/>
    </location>
</feature>
<feature type="domain" description="F-box/LRR-repeat protein 15/At3g58940/PEG3-like LRR" evidence="2">
    <location>
        <begin position="22"/>
        <end position="117"/>
    </location>
</feature>
<keyword evidence="4" id="KW-1185">Reference proteome</keyword>
<organism evidence="3 4">
    <name type="scientific">Rhododendron griersonianum</name>
    <dbReference type="NCBI Taxonomy" id="479676"/>
    <lineage>
        <taxon>Eukaryota</taxon>
        <taxon>Viridiplantae</taxon>
        <taxon>Streptophyta</taxon>
        <taxon>Embryophyta</taxon>
        <taxon>Tracheophyta</taxon>
        <taxon>Spermatophyta</taxon>
        <taxon>Magnoliopsida</taxon>
        <taxon>eudicotyledons</taxon>
        <taxon>Gunneridae</taxon>
        <taxon>Pentapetalae</taxon>
        <taxon>asterids</taxon>
        <taxon>Ericales</taxon>
        <taxon>Ericaceae</taxon>
        <taxon>Ericoideae</taxon>
        <taxon>Rhodoreae</taxon>
        <taxon>Rhododendron</taxon>
    </lineage>
</organism>
<evidence type="ECO:0000313" key="3">
    <source>
        <dbReference type="EMBL" id="KAG5516780.1"/>
    </source>
</evidence>
<dbReference type="Pfam" id="PF24758">
    <property type="entry name" value="LRR_At5g56370"/>
    <property type="match status" value="1"/>
</dbReference>
<dbReference type="AlphaFoldDB" id="A0AAV6HS02"/>
<proteinExistence type="predicted"/>
<reference evidence="3 4" key="1">
    <citation type="submission" date="2020-08" db="EMBL/GenBank/DDBJ databases">
        <title>Plant Genome Project.</title>
        <authorList>
            <person name="Zhang R.-G."/>
        </authorList>
    </citation>
    <scope>NUCLEOTIDE SEQUENCE [LARGE SCALE GENOMIC DNA]</scope>
    <source>
        <strain evidence="3">WSP0</strain>
        <tissue evidence="3">Leaf</tissue>
    </source>
</reference>
<feature type="region of interest" description="Disordered" evidence="1">
    <location>
        <begin position="118"/>
        <end position="172"/>
    </location>
</feature>
<dbReference type="PANTHER" id="PTHR31639:SF100">
    <property type="entry name" value="OS07G0160500 PROTEIN"/>
    <property type="match status" value="1"/>
</dbReference>
<comment type="caution">
    <text evidence="3">The sequence shown here is derived from an EMBL/GenBank/DDBJ whole genome shotgun (WGS) entry which is preliminary data.</text>
</comment>
<evidence type="ECO:0000259" key="2">
    <source>
        <dbReference type="Pfam" id="PF24758"/>
    </source>
</evidence>
<feature type="compositionally biased region" description="Acidic residues" evidence="1">
    <location>
        <begin position="148"/>
        <end position="167"/>
    </location>
</feature>
<dbReference type="InterPro" id="IPR055411">
    <property type="entry name" value="LRR_FXL15/At3g58940/PEG3-like"/>
</dbReference>
<protein>
    <recommendedName>
        <fullName evidence="2">F-box/LRR-repeat protein 15/At3g58940/PEG3-like LRR domain-containing protein</fullName>
    </recommendedName>
</protein>
<evidence type="ECO:0000256" key="1">
    <source>
        <dbReference type="SAM" id="MobiDB-lite"/>
    </source>
</evidence>